<dbReference type="Gene3D" id="3.20.20.100">
    <property type="entry name" value="NADP-dependent oxidoreductase domain"/>
    <property type="match status" value="1"/>
</dbReference>
<dbReference type="SUPFAM" id="SSF51430">
    <property type="entry name" value="NAD(P)-linked oxidoreductase"/>
    <property type="match status" value="1"/>
</dbReference>
<name>A0A653BJ09_CALMS</name>
<sequence>MEEQVDAGRTKAIGLSNFNQRQIERILKSARIKPACLQVEIHVAMQQKELVDFCHKNGIVVVAYSPLGSPGYNTFLKTVGQGGKELPNMIQNPVVKQIAEKHKKSTGQVMLRFLIQRDIVPIPKSVNPARIKQNFEVFDFKLDDEDMKRLADLEIGESARVCDFKFFPP</sequence>
<dbReference type="EMBL" id="CAACVG010001513">
    <property type="protein sequence ID" value="VEN35379.1"/>
    <property type="molecule type" value="Genomic_DNA"/>
</dbReference>
<evidence type="ECO:0000313" key="3">
    <source>
        <dbReference type="Proteomes" id="UP000410492"/>
    </source>
</evidence>
<dbReference type="CDD" id="cd19071">
    <property type="entry name" value="AKR_AKR1-5-like"/>
    <property type="match status" value="1"/>
</dbReference>
<reference evidence="2 3" key="1">
    <citation type="submission" date="2019-01" db="EMBL/GenBank/DDBJ databases">
        <authorList>
            <person name="Sayadi A."/>
        </authorList>
    </citation>
    <scope>NUCLEOTIDE SEQUENCE [LARGE SCALE GENOMIC DNA]</scope>
</reference>
<dbReference type="PROSITE" id="PS00063">
    <property type="entry name" value="ALDOKETO_REDUCTASE_3"/>
    <property type="match status" value="1"/>
</dbReference>
<feature type="non-terminal residue" evidence="2">
    <location>
        <position position="169"/>
    </location>
</feature>
<evidence type="ECO:0000259" key="1">
    <source>
        <dbReference type="Pfam" id="PF00248"/>
    </source>
</evidence>
<dbReference type="AlphaFoldDB" id="A0A653BJ09"/>
<dbReference type="InterPro" id="IPR020471">
    <property type="entry name" value="AKR"/>
</dbReference>
<dbReference type="PANTHER" id="PTHR43827">
    <property type="entry name" value="2,5-DIKETO-D-GLUCONIC ACID REDUCTASE"/>
    <property type="match status" value="1"/>
</dbReference>
<organism evidence="2 3">
    <name type="scientific">Callosobruchus maculatus</name>
    <name type="common">Southern cowpea weevil</name>
    <name type="synonym">Pulse bruchid</name>
    <dbReference type="NCBI Taxonomy" id="64391"/>
    <lineage>
        <taxon>Eukaryota</taxon>
        <taxon>Metazoa</taxon>
        <taxon>Ecdysozoa</taxon>
        <taxon>Arthropoda</taxon>
        <taxon>Hexapoda</taxon>
        <taxon>Insecta</taxon>
        <taxon>Pterygota</taxon>
        <taxon>Neoptera</taxon>
        <taxon>Endopterygota</taxon>
        <taxon>Coleoptera</taxon>
        <taxon>Polyphaga</taxon>
        <taxon>Cucujiformia</taxon>
        <taxon>Chrysomeloidea</taxon>
        <taxon>Chrysomelidae</taxon>
        <taxon>Bruchinae</taxon>
        <taxon>Bruchini</taxon>
        <taxon>Callosobruchus</taxon>
    </lineage>
</organism>
<dbReference type="Pfam" id="PF00248">
    <property type="entry name" value="Aldo_ket_red"/>
    <property type="match status" value="1"/>
</dbReference>
<dbReference type="InterPro" id="IPR018170">
    <property type="entry name" value="Aldo/ket_reductase_CS"/>
</dbReference>
<protein>
    <recommendedName>
        <fullName evidence="1">NADP-dependent oxidoreductase domain-containing protein</fullName>
    </recommendedName>
</protein>
<gene>
    <name evidence="2" type="ORF">CALMAC_LOCUS1298</name>
</gene>
<dbReference type="PROSITE" id="PS00062">
    <property type="entry name" value="ALDOKETO_REDUCTASE_2"/>
    <property type="match status" value="1"/>
</dbReference>
<evidence type="ECO:0000313" key="2">
    <source>
        <dbReference type="EMBL" id="VEN35379.1"/>
    </source>
</evidence>
<accession>A0A653BJ09</accession>
<dbReference type="PANTHER" id="PTHR43827:SF14">
    <property type="entry name" value="NADP-DEPENDENT OXIDOREDUCTASE DOMAIN-CONTAINING PROTEIN"/>
    <property type="match status" value="1"/>
</dbReference>
<proteinExistence type="predicted"/>
<dbReference type="Proteomes" id="UP000410492">
    <property type="component" value="Unassembled WGS sequence"/>
</dbReference>
<dbReference type="GO" id="GO:0016491">
    <property type="term" value="F:oxidoreductase activity"/>
    <property type="evidence" value="ECO:0007669"/>
    <property type="project" value="InterPro"/>
</dbReference>
<dbReference type="PRINTS" id="PR00069">
    <property type="entry name" value="ALDKETRDTASE"/>
</dbReference>
<keyword evidence="3" id="KW-1185">Reference proteome</keyword>
<dbReference type="InterPro" id="IPR036812">
    <property type="entry name" value="NAD(P)_OxRdtase_dom_sf"/>
</dbReference>
<dbReference type="InterPro" id="IPR023210">
    <property type="entry name" value="NADP_OxRdtase_dom"/>
</dbReference>
<feature type="domain" description="NADP-dependent oxidoreductase" evidence="1">
    <location>
        <begin position="1"/>
        <end position="153"/>
    </location>
</feature>
<dbReference type="OrthoDB" id="416253at2759"/>